<dbReference type="GO" id="GO:0003924">
    <property type="term" value="F:GTPase activity"/>
    <property type="evidence" value="ECO:0000318"/>
    <property type="project" value="GO_Central"/>
</dbReference>
<dbReference type="PANTHER" id="PTHR45782:SF5">
    <property type="entry name" value="DAR GTPASE 3, CHLOROPLASTIC"/>
    <property type="match status" value="1"/>
</dbReference>
<dbReference type="OrthoDB" id="269151at2759"/>
<evidence type="ECO:0000313" key="5">
    <source>
        <dbReference type="EMBL" id="PNW71118.1"/>
    </source>
</evidence>
<feature type="compositionally biased region" description="Low complexity" evidence="3">
    <location>
        <begin position="85"/>
        <end position="95"/>
    </location>
</feature>
<dbReference type="CDD" id="cd01856">
    <property type="entry name" value="YlqF"/>
    <property type="match status" value="1"/>
</dbReference>
<dbReference type="PRINTS" id="PR00326">
    <property type="entry name" value="GTP1OBG"/>
</dbReference>
<dbReference type="InterPro" id="IPR023179">
    <property type="entry name" value="GTP-bd_ortho_bundle_sf"/>
</dbReference>
<keyword evidence="2" id="KW-0342">GTP-binding</keyword>
<feature type="compositionally biased region" description="Low complexity" evidence="3">
    <location>
        <begin position="390"/>
        <end position="403"/>
    </location>
</feature>
<feature type="compositionally biased region" description="Low complexity" evidence="3">
    <location>
        <begin position="441"/>
        <end position="458"/>
    </location>
</feature>
<accession>A0A2K3CS72</accession>
<feature type="region of interest" description="Disordered" evidence="3">
    <location>
        <begin position="85"/>
        <end position="122"/>
    </location>
</feature>
<keyword evidence="6" id="KW-1185">Reference proteome</keyword>
<dbReference type="InParanoid" id="A0A2K3CS72"/>
<evidence type="ECO:0000313" key="6">
    <source>
        <dbReference type="Proteomes" id="UP000006906"/>
    </source>
</evidence>
<gene>
    <name evidence="5" type="ORF">CHLRE_17g747347v5</name>
</gene>
<evidence type="ECO:0000256" key="3">
    <source>
        <dbReference type="SAM" id="MobiDB-lite"/>
    </source>
</evidence>
<dbReference type="GO" id="GO:0005739">
    <property type="term" value="C:mitochondrion"/>
    <property type="evidence" value="ECO:0000318"/>
    <property type="project" value="GO_Central"/>
</dbReference>
<dbReference type="Gene3D" id="1.10.1580.10">
    <property type="match status" value="1"/>
</dbReference>
<dbReference type="InterPro" id="IPR027417">
    <property type="entry name" value="P-loop_NTPase"/>
</dbReference>
<organism evidence="5 6">
    <name type="scientific">Chlamydomonas reinhardtii</name>
    <name type="common">Chlamydomonas smithii</name>
    <dbReference type="NCBI Taxonomy" id="3055"/>
    <lineage>
        <taxon>Eukaryota</taxon>
        <taxon>Viridiplantae</taxon>
        <taxon>Chlorophyta</taxon>
        <taxon>core chlorophytes</taxon>
        <taxon>Chlorophyceae</taxon>
        <taxon>CS clade</taxon>
        <taxon>Chlamydomonadales</taxon>
        <taxon>Chlamydomonadaceae</taxon>
        <taxon>Chlamydomonas</taxon>
    </lineage>
</organism>
<dbReference type="InterPro" id="IPR006073">
    <property type="entry name" value="GTP-bd"/>
</dbReference>
<evidence type="ECO:0000256" key="2">
    <source>
        <dbReference type="ARBA" id="ARBA00023134"/>
    </source>
</evidence>
<dbReference type="Proteomes" id="UP000006906">
    <property type="component" value="Chromosome 17"/>
</dbReference>
<dbReference type="STRING" id="3055.A0A2K3CS72"/>
<feature type="compositionally biased region" description="Low complexity" evidence="3">
    <location>
        <begin position="662"/>
        <end position="671"/>
    </location>
</feature>
<dbReference type="AlphaFoldDB" id="A0A2K3CS72"/>
<name>A0A2K3CS72_CHLRE</name>
<reference evidence="5 6" key="1">
    <citation type="journal article" date="2007" name="Science">
        <title>The Chlamydomonas genome reveals the evolution of key animal and plant functions.</title>
        <authorList>
            <person name="Merchant S.S."/>
            <person name="Prochnik S.E."/>
            <person name="Vallon O."/>
            <person name="Harris E.H."/>
            <person name="Karpowicz S.J."/>
            <person name="Witman G.B."/>
            <person name="Terry A."/>
            <person name="Salamov A."/>
            <person name="Fritz-Laylin L.K."/>
            <person name="Marechal-Drouard L."/>
            <person name="Marshall W.F."/>
            <person name="Qu L.H."/>
            <person name="Nelson D.R."/>
            <person name="Sanderfoot A.A."/>
            <person name="Spalding M.H."/>
            <person name="Kapitonov V.V."/>
            <person name="Ren Q."/>
            <person name="Ferris P."/>
            <person name="Lindquist E."/>
            <person name="Shapiro H."/>
            <person name="Lucas S.M."/>
            <person name="Grimwood J."/>
            <person name="Schmutz J."/>
            <person name="Cardol P."/>
            <person name="Cerutti H."/>
            <person name="Chanfreau G."/>
            <person name="Chen C.L."/>
            <person name="Cognat V."/>
            <person name="Croft M.T."/>
            <person name="Dent R."/>
            <person name="Dutcher S."/>
            <person name="Fernandez E."/>
            <person name="Fukuzawa H."/>
            <person name="Gonzalez-Ballester D."/>
            <person name="Gonzalez-Halphen D."/>
            <person name="Hallmann A."/>
            <person name="Hanikenne M."/>
            <person name="Hippler M."/>
            <person name="Inwood W."/>
            <person name="Jabbari K."/>
            <person name="Kalanon M."/>
            <person name="Kuras R."/>
            <person name="Lefebvre P.A."/>
            <person name="Lemaire S.D."/>
            <person name="Lobanov A.V."/>
            <person name="Lohr M."/>
            <person name="Manuell A."/>
            <person name="Meier I."/>
            <person name="Mets L."/>
            <person name="Mittag M."/>
            <person name="Mittelmeier T."/>
            <person name="Moroney J.V."/>
            <person name="Moseley J."/>
            <person name="Napoli C."/>
            <person name="Nedelcu A.M."/>
            <person name="Niyogi K."/>
            <person name="Novoselov S.V."/>
            <person name="Paulsen I.T."/>
            <person name="Pazour G."/>
            <person name="Purton S."/>
            <person name="Ral J.P."/>
            <person name="Riano-Pachon D.M."/>
            <person name="Riekhof W."/>
            <person name="Rymarquis L."/>
            <person name="Schroda M."/>
            <person name="Stern D."/>
            <person name="Umen J."/>
            <person name="Willows R."/>
            <person name="Wilson N."/>
            <person name="Zimmer S.L."/>
            <person name="Allmer J."/>
            <person name="Balk J."/>
            <person name="Bisova K."/>
            <person name="Chen C.J."/>
            <person name="Elias M."/>
            <person name="Gendler K."/>
            <person name="Hauser C."/>
            <person name="Lamb M.R."/>
            <person name="Ledford H."/>
            <person name="Long J.C."/>
            <person name="Minagawa J."/>
            <person name="Page M.D."/>
            <person name="Pan J."/>
            <person name="Pootakham W."/>
            <person name="Roje S."/>
            <person name="Rose A."/>
            <person name="Stahlberg E."/>
            <person name="Terauchi A.M."/>
            <person name="Yang P."/>
            <person name="Ball S."/>
            <person name="Bowler C."/>
            <person name="Dieckmann C.L."/>
            <person name="Gladyshev V.N."/>
            <person name="Green P."/>
            <person name="Jorgensen R."/>
            <person name="Mayfield S."/>
            <person name="Mueller-Roeber B."/>
            <person name="Rajamani S."/>
            <person name="Sayre R.T."/>
            <person name="Brokstein P."/>
            <person name="Dubchak I."/>
            <person name="Goodstein D."/>
            <person name="Hornick L."/>
            <person name="Huang Y.W."/>
            <person name="Jhaveri J."/>
            <person name="Luo Y."/>
            <person name="Martinez D."/>
            <person name="Ngau W.C."/>
            <person name="Otillar B."/>
            <person name="Poliakov A."/>
            <person name="Porter A."/>
            <person name="Szajkowski L."/>
            <person name="Werner G."/>
            <person name="Zhou K."/>
            <person name="Grigoriev I.V."/>
            <person name="Rokhsar D.S."/>
            <person name="Grossman A.R."/>
        </authorList>
    </citation>
    <scope>NUCLEOTIDE SEQUENCE [LARGE SCALE GENOMIC DNA]</scope>
    <source>
        <strain evidence="6">CC-503</strain>
    </source>
</reference>
<feature type="region of interest" description="Disordered" evidence="3">
    <location>
        <begin position="378"/>
        <end position="458"/>
    </location>
</feature>
<dbReference type="EMBL" id="CM008978">
    <property type="protein sequence ID" value="PNW71118.1"/>
    <property type="molecule type" value="Genomic_DNA"/>
</dbReference>
<feature type="compositionally biased region" description="Basic and acidic residues" evidence="3">
    <location>
        <begin position="378"/>
        <end position="389"/>
    </location>
</feature>
<feature type="domain" description="G" evidence="4">
    <location>
        <begin position="275"/>
        <end position="347"/>
    </location>
</feature>
<dbReference type="Gramene" id="PNW71118">
    <property type="protein sequence ID" value="PNW71118"/>
    <property type="gene ID" value="CHLRE_17g747347v5"/>
</dbReference>
<dbReference type="NCBIfam" id="TIGR03596">
    <property type="entry name" value="GTPase_YlqF"/>
    <property type="match status" value="1"/>
</dbReference>
<evidence type="ECO:0000259" key="4">
    <source>
        <dbReference type="Pfam" id="PF01926"/>
    </source>
</evidence>
<dbReference type="KEGG" id="cre:CHLRE_17g747347v5"/>
<feature type="region of interest" description="Disordered" evidence="3">
    <location>
        <begin position="566"/>
        <end position="587"/>
    </location>
</feature>
<sequence length="709" mass="73487">MQATLLSSSSSAFMRPTAAVGLREVPAVASTSPRCATATSSLLASRRCGPQRSTASGNVAIGWRTARGSTKVRAAAAVRDGDVDAAGVHPTAGADADYDPAYDADPAAQAEAAEPGAGGGVGGVEAEAEAAAEAGGRSYLQLSDMSDASLQVRMVQWYPGHIARAERQLKEQLGMVDVVLEVRDARIAVSTSHPQVPSWCGPKPRLLLLNRADEVSAADLAAWREHYAAAGQRVFWTDGRNGEGVQRVKKELLKVAAELNAKRAKRGLQPRPVRACVIGFPNIGKSALINRLVNRRAVASAPKPGVTRALRWVRVDKDLDLLDAPGVIPASFRDQLAAQRLAMCNDIGEAAYLASAVAAALVLRVKQLAAAEAEERTAAEREAAEREAVAAEAAQAQAEEAGGAEAGEAEAGEEGPTAANTRREGSGRGGGGGGGRRRRGGPAATLSAAAAGVGVSRSRRAMSSSSSAAAVGAGIGGGGGVGGRAGASRQQQQHHVMADVLALMAQRYGVDPLCGGSAEDYLVAMADRSHGGEVERAAQRLLADFRNGVLGRFALERPADLAARKRREAGLQAAQQQREQQRLAARQEQQQQLQAAAGYAAAGYSVGEVGGSGMSLGSGDEQSSGLDMSGQGLWAPAAAAYAATSSPPREGWGEAGQRSGDEAGQAQQLQVQQLQVEQWSAPLRNSAWVEAAEALEREQQAQQQAQQQQ</sequence>
<dbReference type="Pfam" id="PF01926">
    <property type="entry name" value="MMR_HSR1"/>
    <property type="match status" value="1"/>
</dbReference>
<dbReference type="FunFam" id="3.40.50.300:FF:001189">
    <property type="entry name" value="DAR GTPase 3 chloroplastic"/>
    <property type="match status" value="1"/>
</dbReference>
<feature type="compositionally biased region" description="Low complexity" evidence="3">
    <location>
        <begin position="103"/>
        <end position="115"/>
    </location>
</feature>
<protein>
    <recommendedName>
        <fullName evidence="4">G domain-containing protein</fullName>
    </recommendedName>
</protein>
<feature type="region of interest" description="Disordered" evidence="3">
    <location>
        <begin position="639"/>
        <end position="671"/>
    </location>
</feature>
<dbReference type="Gene3D" id="3.40.50.300">
    <property type="entry name" value="P-loop containing nucleotide triphosphate hydrolases"/>
    <property type="match status" value="1"/>
</dbReference>
<dbReference type="SUPFAM" id="SSF52540">
    <property type="entry name" value="P-loop containing nucleoside triphosphate hydrolases"/>
    <property type="match status" value="1"/>
</dbReference>
<dbReference type="GeneID" id="66057228"/>
<keyword evidence="1" id="KW-0547">Nucleotide-binding</keyword>
<dbReference type="GO" id="GO:0005525">
    <property type="term" value="F:GTP binding"/>
    <property type="evidence" value="ECO:0007669"/>
    <property type="project" value="UniProtKB-KW"/>
</dbReference>
<evidence type="ECO:0000256" key="1">
    <source>
        <dbReference type="ARBA" id="ARBA00022741"/>
    </source>
</evidence>
<dbReference type="RefSeq" id="XP_042915238.1">
    <property type="nucleotide sequence ID" value="XM_043072779.1"/>
</dbReference>
<proteinExistence type="predicted"/>
<feature type="compositionally biased region" description="Low complexity" evidence="3">
    <location>
        <begin position="570"/>
        <end position="587"/>
    </location>
</feature>
<dbReference type="PANTHER" id="PTHR45782">
    <property type="entry name" value="MITOCHONDRIAL RIBOSOME-ASSOCIATED GTPASE 1"/>
    <property type="match status" value="1"/>
</dbReference>
<dbReference type="InterPro" id="IPR019991">
    <property type="entry name" value="GTP-bd_ribosome_bgen"/>
</dbReference>